<evidence type="ECO:0000256" key="3">
    <source>
        <dbReference type="ARBA" id="ARBA00023125"/>
    </source>
</evidence>
<dbReference type="EMBL" id="JACIFO010000005">
    <property type="protein sequence ID" value="MBB4119167.1"/>
    <property type="molecule type" value="Genomic_DNA"/>
</dbReference>
<dbReference type="GO" id="GO:0016887">
    <property type="term" value="F:ATP hydrolysis activity"/>
    <property type="evidence" value="ECO:0007669"/>
    <property type="project" value="InterPro"/>
</dbReference>
<dbReference type="GO" id="GO:0045910">
    <property type="term" value="P:negative regulation of DNA recombination"/>
    <property type="evidence" value="ECO:0007669"/>
    <property type="project" value="InterPro"/>
</dbReference>
<dbReference type="RefSeq" id="WP_183477523.1">
    <property type="nucleotide sequence ID" value="NZ_JACIFO010000005.1"/>
</dbReference>
<dbReference type="GO" id="GO:0005524">
    <property type="term" value="F:ATP binding"/>
    <property type="evidence" value="ECO:0007669"/>
    <property type="project" value="UniProtKB-KW"/>
</dbReference>
<protein>
    <submittedName>
        <fullName evidence="7">DNA mismatch repair protein MutS2</fullName>
    </submittedName>
</protein>
<proteinExistence type="predicted"/>
<feature type="domain" description="DNA mismatch repair proteins mutS family" evidence="6">
    <location>
        <begin position="335"/>
        <end position="520"/>
    </location>
</feature>
<feature type="coiled-coil region" evidence="4">
    <location>
        <begin position="530"/>
        <end position="581"/>
    </location>
</feature>
<keyword evidence="2" id="KW-0067">ATP-binding</keyword>
<dbReference type="Proteomes" id="UP000553034">
    <property type="component" value="Unassembled WGS sequence"/>
</dbReference>
<dbReference type="NCBIfam" id="TIGR01069">
    <property type="entry name" value="mutS2"/>
    <property type="match status" value="1"/>
</dbReference>
<dbReference type="InterPro" id="IPR045076">
    <property type="entry name" value="MutS"/>
</dbReference>
<evidence type="ECO:0000256" key="1">
    <source>
        <dbReference type="ARBA" id="ARBA00022741"/>
    </source>
</evidence>
<organism evidence="7 8">
    <name type="scientific">Mesonia hippocampi</name>
    <dbReference type="NCBI Taxonomy" id="1628250"/>
    <lineage>
        <taxon>Bacteria</taxon>
        <taxon>Pseudomonadati</taxon>
        <taxon>Bacteroidota</taxon>
        <taxon>Flavobacteriia</taxon>
        <taxon>Flavobacteriales</taxon>
        <taxon>Flavobacteriaceae</taxon>
        <taxon>Mesonia</taxon>
    </lineage>
</organism>
<comment type="caution">
    <text evidence="7">The sequence shown here is derived from an EMBL/GenBank/DDBJ whole genome shotgun (WGS) entry which is preliminary data.</text>
</comment>
<evidence type="ECO:0000259" key="5">
    <source>
        <dbReference type="SMART" id="SM00533"/>
    </source>
</evidence>
<dbReference type="AlphaFoldDB" id="A0A840EWF2"/>
<dbReference type="SMART" id="SM00534">
    <property type="entry name" value="MUTSac"/>
    <property type="match status" value="1"/>
</dbReference>
<dbReference type="GO" id="GO:0004519">
    <property type="term" value="F:endonuclease activity"/>
    <property type="evidence" value="ECO:0007669"/>
    <property type="project" value="InterPro"/>
</dbReference>
<feature type="domain" description="DNA mismatch repair protein MutS core" evidence="5">
    <location>
        <begin position="12"/>
        <end position="316"/>
    </location>
</feature>
<evidence type="ECO:0000313" key="8">
    <source>
        <dbReference type="Proteomes" id="UP000553034"/>
    </source>
</evidence>
<reference evidence="7 8" key="1">
    <citation type="submission" date="2020-08" db="EMBL/GenBank/DDBJ databases">
        <title>Genomic Encyclopedia of Type Strains, Phase IV (KMG-IV): sequencing the most valuable type-strain genomes for metagenomic binning, comparative biology and taxonomic classification.</title>
        <authorList>
            <person name="Goeker M."/>
        </authorList>
    </citation>
    <scope>NUCLEOTIDE SEQUENCE [LARGE SCALE GENOMIC DNA]</scope>
    <source>
        <strain evidence="7 8">DSM 29568</strain>
    </source>
</reference>
<dbReference type="SMART" id="SM00533">
    <property type="entry name" value="MUTSd"/>
    <property type="match status" value="1"/>
</dbReference>
<sequence length="727" mass="83899">MIKINQKTLIDLEFPTICTQLSEHCITDLGKKKALASVPFSNENDTLIALDQTQEYKKSALEDARIPNHGFDSVTEEIKILAVENTILEIRSFRKIAQLSETANTQILFFRKHKALYPNLFQRTDEVYFTTALIEKIQQVIDRFGELRNNASPLLQQIRKNIHEFNAKINSSFTNAMSRYHQAGYLDDIKESVVENIRVLAVTAMHRRKVKGSILGSSKTGSIVYIQPETTLQYSRELNNLKYEEKEEIKRILKELTEHIRPHRLLLKSYQELLSDIDLIAAKVAYANRIKGIMPKITTERVLELKEAYHPLLLLNNLKKNKTTFPQDIYLNPENRIIVISGPNAGGKSITLKTIGLLQVMLQSGMLIPVHQYTRMCLFSNILTDIGDNQSIENHLSTYSYRLKNMKYFLRKCNDKTLFLIDEFGTGSDPELGGALAESFLEVFYEKQAYGIITTHYANLKKMAHETPGISNANMLFDSKTLEPKFQLHLGEAGSSFTFEVAQKNGIPYSLINRAKKKVERGKIRFDKSIAKLQQERSKLTKTNENLKKQEQHTVEEQKKLEKTNAKIQQKLENYQELYDTHQKYIYLGQKIDTLNDKFFQKKNKKELIAEFLKLVAIENAKRKKVTKKQKQAQKALEEKVKKEAEQKVTLIREKKKEEKIKEAQKQQEETIRKIQSFKINDRVRLIDSKAVGTIDKIEKNMATVNYGMFTTLVALDKLDLVQRAKL</sequence>
<dbReference type="PIRSF" id="PIRSF005814">
    <property type="entry name" value="MutS_YshD"/>
    <property type="match status" value="1"/>
</dbReference>
<dbReference type="PANTHER" id="PTHR48466">
    <property type="entry name" value="OS10G0509000 PROTEIN-RELATED"/>
    <property type="match status" value="1"/>
</dbReference>
<evidence type="ECO:0000256" key="2">
    <source>
        <dbReference type="ARBA" id="ARBA00022840"/>
    </source>
</evidence>
<dbReference type="SUPFAM" id="SSF48334">
    <property type="entry name" value="DNA repair protein MutS, domain III"/>
    <property type="match status" value="1"/>
</dbReference>
<evidence type="ECO:0000259" key="6">
    <source>
        <dbReference type="SMART" id="SM00534"/>
    </source>
</evidence>
<dbReference type="GO" id="GO:0140664">
    <property type="term" value="F:ATP-dependent DNA damage sensor activity"/>
    <property type="evidence" value="ECO:0007669"/>
    <property type="project" value="InterPro"/>
</dbReference>
<keyword evidence="1" id="KW-0547">Nucleotide-binding</keyword>
<dbReference type="Pfam" id="PF00488">
    <property type="entry name" value="MutS_V"/>
    <property type="match status" value="1"/>
</dbReference>
<dbReference type="Gene3D" id="3.40.50.300">
    <property type="entry name" value="P-loop containing nucleotide triphosphate hydrolases"/>
    <property type="match status" value="1"/>
</dbReference>
<dbReference type="InterPro" id="IPR007696">
    <property type="entry name" value="DNA_mismatch_repair_MutS_core"/>
</dbReference>
<dbReference type="InterPro" id="IPR027417">
    <property type="entry name" value="P-loop_NTPase"/>
</dbReference>
<name>A0A840EWF2_9FLAO</name>
<dbReference type="GO" id="GO:0030983">
    <property type="term" value="F:mismatched DNA binding"/>
    <property type="evidence" value="ECO:0007669"/>
    <property type="project" value="InterPro"/>
</dbReference>
<keyword evidence="4" id="KW-0175">Coiled coil</keyword>
<dbReference type="GO" id="GO:0006298">
    <property type="term" value="P:mismatch repair"/>
    <property type="evidence" value="ECO:0007669"/>
    <property type="project" value="InterPro"/>
</dbReference>
<dbReference type="InterPro" id="IPR005747">
    <property type="entry name" value="MutS2"/>
</dbReference>
<gene>
    <name evidence="7" type="ORF">GGR32_001463</name>
</gene>
<evidence type="ECO:0000256" key="4">
    <source>
        <dbReference type="SAM" id="Coils"/>
    </source>
</evidence>
<accession>A0A840EWF2</accession>
<keyword evidence="3" id="KW-0238">DNA-binding</keyword>
<dbReference type="InterPro" id="IPR036187">
    <property type="entry name" value="DNA_mismatch_repair_MutS_sf"/>
</dbReference>
<dbReference type="PANTHER" id="PTHR48466:SF2">
    <property type="entry name" value="OS10G0509000 PROTEIN"/>
    <property type="match status" value="1"/>
</dbReference>
<feature type="coiled-coil region" evidence="4">
    <location>
        <begin position="623"/>
        <end position="681"/>
    </location>
</feature>
<keyword evidence="8" id="KW-1185">Reference proteome</keyword>
<evidence type="ECO:0000313" key="7">
    <source>
        <dbReference type="EMBL" id="MBB4119167.1"/>
    </source>
</evidence>
<dbReference type="SUPFAM" id="SSF52540">
    <property type="entry name" value="P-loop containing nucleoside triphosphate hydrolases"/>
    <property type="match status" value="1"/>
</dbReference>
<dbReference type="InterPro" id="IPR000432">
    <property type="entry name" value="DNA_mismatch_repair_MutS_C"/>
</dbReference>